<dbReference type="OrthoDB" id="10266249at2759"/>
<dbReference type="Gene3D" id="1.10.10.2030">
    <property type="entry name" value="DNA/RNA-binding protein Kin17, conserved domain"/>
    <property type="match status" value="1"/>
</dbReference>
<feature type="region of interest" description="Disordered" evidence="5">
    <location>
        <begin position="179"/>
        <end position="206"/>
    </location>
</feature>
<evidence type="ECO:0000256" key="1">
    <source>
        <dbReference type="ARBA" id="ARBA00008517"/>
    </source>
</evidence>
<keyword evidence="8" id="KW-1185">Reference proteome</keyword>
<dbReference type="PANTHER" id="PTHR12805:SF0">
    <property type="entry name" value="DNA_RNA-BINDING PROTEIN KIN17"/>
    <property type="match status" value="1"/>
</dbReference>
<dbReference type="SMART" id="SM01253">
    <property type="entry name" value="Kin17_mid"/>
    <property type="match status" value="1"/>
</dbReference>
<comment type="similarity">
    <text evidence="1">Belongs to the KIN17 family.</text>
</comment>
<dbReference type="InterPro" id="IPR037321">
    <property type="entry name" value="KIN17-like"/>
</dbReference>
<dbReference type="InterPro" id="IPR056767">
    <property type="entry name" value="C2H2-Znf_KIN17"/>
</dbReference>
<keyword evidence="2" id="KW-0479">Metal-binding</keyword>
<dbReference type="GO" id="GO:0008270">
    <property type="term" value="F:zinc ion binding"/>
    <property type="evidence" value="ECO:0007669"/>
    <property type="project" value="UniProtKB-KW"/>
</dbReference>
<proteinExistence type="inferred from homology"/>
<evidence type="ECO:0000259" key="6">
    <source>
        <dbReference type="SMART" id="SM01253"/>
    </source>
</evidence>
<organism evidence="7 8">
    <name type="scientific">Coemansia biformis</name>
    <dbReference type="NCBI Taxonomy" id="1286918"/>
    <lineage>
        <taxon>Eukaryota</taxon>
        <taxon>Fungi</taxon>
        <taxon>Fungi incertae sedis</taxon>
        <taxon>Zoopagomycota</taxon>
        <taxon>Kickxellomycotina</taxon>
        <taxon>Kickxellomycetes</taxon>
        <taxon>Kickxellales</taxon>
        <taxon>Kickxellaceae</taxon>
        <taxon>Coemansia</taxon>
    </lineage>
</organism>
<dbReference type="GO" id="GO:0005634">
    <property type="term" value="C:nucleus"/>
    <property type="evidence" value="ECO:0007669"/>
    <property type="project" value="TreeGrafter"/>
</dbReference>
<feature type="domain" description="DNA/RNA-binding protein Kin17 WH-like" evidence="6">
    <location>
        <begin position="52"/>
        <end position="178"/>
    </location>
</feature>
<dbReference type="GO" id="GO:0003690">
    <property type="term" value="F:double-stranded DNA binding"/>
    <property type="evidence" value="ECO:0007669"/>
    <property type="project" value="TreeGrafter"/>
</dbReference>
<dbReference type="Pfam" id="PF10357">
    <property type="entry name" value="WH_KIN17"/>
    <property type="match status" value="1"/>
</dbReference>
<dbReference type="EMBL" id="JANBOI010000526">
    <property type="protein sequence ID" value="KAJ1729959.1"/>
    <property type="molecule type" value="Genomic_DNA"/>
</dbReference>
<dbReference type="GO" id="GO:0006974">
    <property type="term" value="P:DNA damage response"/>
    <property type="evidence" value="ECO:0007669"/>
    <property type="project" value="TreeGrafter"/>
</dbReference>
<keyword evidence="3" id="KW-0863">Zinc-finger</keyword>
<dbReference type="FunFam" id="1.10.10.2030:FF:000001">
    <property type="entry name" value="DNA/RNA-binding protein KIN17, putative"/>
    <property type="match status" value="1"/>
</dbReference>
<reference evidence="7" key="1">
    <citation type="submission" date="2022-07" db="EMBL/GenBank/DDBJ databases">
        <title>Phylogenomic reconstructions and comparative analyses of Kickxellomycotina fungi.</title>
        <authorList>
            <person name="Reynolds N.K."/>
            <person name="Stajich J.E."/>
            <person name="Barry K."/>
            <person name="Grigoriev I.V."/>
            <person name="Crous P."/>
            <person name="Smith M.E."/>
        </authorList>
    </citation>
    <scope>NUCLEOTIDE SEQUENCE</scope>
    <source>
        <strain evidence="7">BCRC 34381</strain>
    </source>
</reference>
<gene>
    <name evidence="7" type="ORF">LPJ61_003267</name>
</gene>
<evidence type="ECO:0000256" key="2">
    <source>
        <dbReference type="ARBA" id="ARBA00022723"/>
    </source>
</evidence>
<dbReference type="SUPFAM" id="SSF57667">
    <property type="entry name" value="beta-beta-alpha zinc fingers"/>
    <property type="match status" value="1"/>
</dbReference>
<comment type="caution">
    <text evidence="7">The sequence shown here is derived from an EMBL/GenBank/DDBJ whole genome shotgun (WGS) entry which is preliminary data.</text>
</comment>
<evidence type="ECO:0000256" key="5">
    <source>
        <dbReference type="SAM" id="MobiDB-lite"/>
    </source>
</evidence>
<name>A0A9W7YE63_9FUNG</name>
<dbReference type="GO" id="GO:0006260">
    <property type="term" value="P:DNA replication"/>
    <property type="evidence" value="ECO:0007669"/>
    <property type="project" value="TreeGrafter"/>
</dbReference>
<accession>A0A9W7YE63</accession>
<dbReference type="InterPro" id="IPR036236">
    <property type="entry name" value="Znf_C2H2_sf"/>
</dbReference>
<dbReference type="Proteomes" id="UP001143981">
    <property type="component" value="Unassembled WGS sequence"/>
</dbReference>
<feature type="region of interest" description="Disordered" evidence="5">
    <location>
        <begin position="257"/>
        <end position="322"/>
    </location>
</feature>
<dbReference type="AlphaFoldDB" id="A0A9W7YE63"/>
<evidence type="ECO:0000313" key="7">
    <source>
        <dbReference type="EMBL" id="KAJ1729959.1"/>
    </source>
</evidence>
<keyword evidence="4" id="KW-0862">Zinc</keyword>
<dbReference type="Pfam" id="PF25095">
    <property type="entry name" value="C2H2-zf_KIN17"/>
    <property type="match status" value="1"/>
</dbReference>
<feature type="compositionally biased region" description="Basic and acidic residues" evidence="5">
    <location>
        <begin position="290"/>
        <end position="301"/>
    </location>
</feature>
<evidence type="ECO:0000256" key="3">
    <source>
        <dbReference type="ARBA" id="ARBA00022771"/>
    </source>
</evidence>
<protein>
    <recommendedName>
        <fullName evidence="6">DNA/RNA-binding protein Kin17 WH-like domain-containing protein</fullName>
    </recommendedName>
</protein>
<dbReference type="PANTHER" id="PTHR12805">
    <property type="entry name" value="KIN17 KIN, ANTIGENIC DETERMINANT OF RECA PROTEIN HOMOLOG"/>
    <property type="match status" value="1"/>
</dbReference>
<sequence>MAKHDVFSPKAVANRIKAKGLQRLRWFCQMCQKQCRDENGFKCHCASESHQRQMAIFAENPERYMEQFSQEFEDAFLSVLARRYGTKQVSANQVYQEIVADRQHLHMNATSWDTLSEFVKHLGRSGKCRVEDSERGWMVSWIDTSPEALARQAAIQKKELQEMDDEQREQKLLQEQIERARQTQKHSGATGGSDMTRSEATALARDSTDAPIKLAWKPAAKGALAGALQPGKISLKPRAALAKAGNPFRTGKLALSARQDGQAAGKRDGTRASALPALPEGKPQSAIDEIMQRDLLRERTRRDRSRSPSSARRERRRSRSPP</sequence>
<evidence type="ECO:0000313" key="8">
    <source>
        <dbReference type="Proteomes" id="UP001143981"/>
    </source>
</evidence>
<dbReference type="InterPro" id="IPR019447">
    <property type="entry name" value="DNA/RNA-bd_Kin17_WH-like_dom"/>
</dbReference>
<evidence type="ECO:0000256" key="4">
    <source>
        <dbReference type="ARBA" id="ARBA00022833"/>
    </source>
</evidence>
<feature type="compositionally biased region" description="Basic residues" evidence="5">
    <location>
        <begin position="313"/>
        <end position="322"/>
    </location>
</feature>
<dbReference type="InterPro" id="IPR038254">
    <property type="entry name" value="KIN17_WH-like_sf"/>
</dbReference>